<dbReference type="Gene3D" id="3.40.50.2300">
    <property type="match status" value="2"/>
</dbReference>
<feature type="domain" description="HTH lacI-type" evidence="4">
    <location>
        <begin position="11"/>
        <end position="56"/>
    </location>
</feature>
<keyword evidence="3" id="KW-0804">Transcription</keyword>
<dbReference type="Pfam" id="PF00356">
    <property type="entry name" value="LacI"/>
    <property type="match status" value="1"/>
</dbReference>
<dbReference type="SMART" id="SM00354">
    <property type="entry name" value="HTH_LACI"/>
    <property type="match status" value="1"/>
</dbReference>
<evidence type="ECO:0000256" key="3">
    <source>
        <dbReference type="ARBA" id="ARBA00023163"/>
    </source>
</evidence>
<dbReference type="EMBL" id="JGYU01000002">
    <property type="protein sequence ID" value="KFI58019.1"/>
    <property type="molecule type" value="Genomic_DNA"/>
</dbReference>
<dbReference type="Gene3D" id="1.10.260.40">
    <property type="entry name" value="lambda repressor-like DNA-binding domains"/>
    <property type="match status" value="1"/>
</dbReference>
<dbReference type="eggNOG" id="COG1609">
    <property type="taxonomic scope" value="Bacteria"/>
</dbReference>
<evidence type="ECO:0000313" key="5">
    <source>
        <dbReference type="EMBL" id="KFI58019.1"/>
    </source>
</evidence>
<accession>A0A087AGW9</accession>
<dbReference type="InterPro" id="IPR046335">
    <property type="entry name" value="LacI/GalR-like_sensor"/>
</dbReference>
<dbReference type="SUPFAM" id="SSF47413">
    <property type="entry name" value="lambda repressor-like DNA-binding domains"/>
    <property type="match status" value="1"/>
</dbReference>
<evidence type="ECO:0000313" key="6">
    <source>
        <dbReference type="Proteomes" id="UP000028995"/>
    </source>
</evidence>
<dbReference type="GO" id="GO:0000976">
    <property type="term" value="F:transcription cis-regulatory region binding"/>
    <property type="evidence" value="ECO:0007669"/>
    <property type="project" value="TreeGrafter"/>
</dbReference>
<comment type="caution">
    <text evidence="5">The sequence shown here is derived from an EMBL/GenBank/DDBJ whole genome shotgun (WGS) entry which is preliminary data.</text>
</comment>
<keyword evidence="1" id="KW-0805">Transcription regulation</keyword>
<proteinExistence type="predicted"/>
<dbReference type="CDD" id="cd01392">
    <property type="entry name" value="HTH_LacI"/>
    <property type="match status" value="1"/>
</dbReference>
<sequence>MHAERSEVTMATRKEIAALAGVSQATVSRVLNGDASFKIKPETRRRIMRAAAQLGFANVPMRTIAVLDVHPQVEGLEDEYFQALRQEVEQVAHEQGMTLTYFEDAAELIAGADDYDGFLAIGPGLIEREDLERLHESLPYGVFMDTNPAPAWFDSVQPDLSQCMLDALDAFIDAGRRRIGFIGGRGLIMGLHNHKEDIRSMAFVDWSERLGLDNRDLVYAHGPVTVDNGRASAERMLEEHPEGDRPDAIIVATDPMAVGVLQAFASAGVKVPDDIAVISVNNLPIAQYTAPPLSTFDIDQHELVYAALETLKDAIARNRSCRHHLLISATLVPRGSFIPAAR</sequence>
<dbReference type="SUPFAM" id="SSF53822">
    <property type="entry name" value="Periplasmic binding protein-like I"/>
    <property type="match status" value="1"/>
</dbReference>
<dbReference type="CDD" id="cd01544">
    <property type="entry name" value="PBP1_GalR"/>
    <property type="match status" value="1"/>
</dbReference>
<dbReference type="PANTHER" id="PTHR30146:SF149">
    <property type="entry name" value="HTH-TYPE TRANSCRIPTIONAL REGULATOR EBGR"/>
    <property type="match status" value="1"/>
</dbReference>
<name>A0A087AGW9_9BIFI</name>
<keyword evidence="2" id="KW-0238">DNA-binding</keyword>
<dbReference type="PANTHER" id="PTHR30146">
    <property type="entry name" value="LACI-RELATED TRANSCRIPTIONAL REPRESSOR"/>
    <property type="match status" value="1"/>
</dbReference>
<protein>
    <submittedName>
        <fullName evidence="5">LacI-type transcriptional regulator</fullName>
    </submittedName>
</protein>
<dbReference type="InterPro" id="IPR000843">
    <property type="entry name" value="HTH_LacI"/>
</dbReference>
<reference evidence="5 6" key="1">
    <citation type="submission" date="2014-03" db="EMBL/GenBank/DDBJ databases">
        <title>Genomics of Bifidobacteria.</title>
        <authorList>
            <person name="Ventura M."/>
            <person name="Milani C."/>
            <person name="Lugli G.A."/>
        </authorList>
    </citation>
    <scope>NUCLEOTIDE SEQUENCE [LARGE SCALE GENOMIC DNA]</scope>
    <source>
        <strain evidence="5 6">LMG 10510</strain>
    </source>
</reference>
<dbReference type="STRING" id="35760.BCHO_0099"/>
<keyword evidence="6" id="KW-1185">Reference proteome</keyword>
<dbReference type="PROSITE" id="PS50932">
    <property type="entry name" value="HTH_LACI_2"/>
    <property type="match status" value="1"/>
</dbReference>
<dbReference type="InterPro" id="IPR028082">
    <property type="entry name" value="Peripla_BP_I"/>
</dbReference>
<dbReference type="GO" id="GO:0003700">
    <property type="term" value="F:DNA-binding transcription factor activity"/>
    <property type="evidence" value="ECO:0007669"/>
    <property type="project" value="TreeGrafter"/>
</dbReference>
<dbReference type="Proteomes" id="UP000028995">
    <property type="component" value="Unassembled WGS sequence"/>
</dbReference>
<organism evidence="5 6">
    <name type="scientific">Bifidobacterium choerinum</name>
    <dbReference type="NCBI Taxonomy" id="35760"/>
    <lineage>
        <taxon>Bacteria</taxon>
        <taxon>Bacillati</taxon>
        <taxon>Actinomycetota</taxon>
        <taxon>Actinomycetes</taxon>
        <taxon>Bifidobacteriales</taxon>
        <taxon>Bifidobacteriaceae</taxon>
        <taxon>Bifidobacterium</taxon>
    </lineage>
</organism>
<evidence type="ECO:0000256" key="1">
    <source>
        <dbReference type="ARBA" id="ARBA00023015"/>
    </source>
</evidence>
<evidence type="ECO:0000256" key="2">
    <source>
        <dbReference type="ARBA" id="ARBA00023125"/>
    </source>
</evidence>
<dbReference type="InterPro" id="IPR010982">
    <property type="entry name" value="Lambda_DNA-bd_dom_sf"/>
</dbReference>
<gene>
    <name evidence="5" type="ORF">BCHO_0099</name>
</gene>
<dbReference type="AlphaFoldDB" id="A0A087AGW9"/>
<evidence type="ECO:0000259" key="4">
    <source>
        <dbReference type="PROSITE" id="PS50932"/>
    </source>
</evidence>
<dbReference type="Pfam" id="PF13377">
    <property type="entry name" value="Peripla_BP_3"/>
    <property type="match status" value="1"/>
</dbReference>